<keyword evidence="2" id="KW-1185">Reference proteome</keyword>
<accession>A0A165R6D1</accession>
<evidence type="ECO:0000313" key="1">
    <source>
        <dbReference type="EMBL" id="KZT70366.1"/>
    </source>
</evidence>
<gene>
    <name evidence="1" type="ORF">DAEQUDRAFT_220121</name>
</gene>
<dbReference type="Proteomes" id="UP000076727">
    <property type="component" value="Unassembled WGS sequence"/>
</dbReference>
<organism evidence="1 2">
    <name type="scientific">Daedalea quercina L-15889</name>
    <dbReference type="NCBI Taxonomy" id="1314783"/>
    <lineage>
        <taxon>Eukaryota</taxon>
        <taxon>Fungi</taxon>
        <taxon>Dikarya</taxon>
        <taxon>Basidiomycota</taxon>
        <taxon>Agaricomycotina</taxon>
        <taxon>Agaricomycetes</taxon>
        <taxon>Polyporales</taxon>
        <taxon>Fomitopsis</taxon>
    </lineage>
</organism>
<proteinExistence type="predicted"/>
<reference evidence="1 2" key="1">
    <citation type="journal article" date="2016" name="Mol. Biol. Evol.">
        <title>Comparative Genomics of Early-Diverging Mushroom-Forming Fungi Provides Insights into the Origins of Lignocellulose Decay Capabilities.</title>
        <authorList>
            <person name="Nagy L.G."/>
            <person name="Riley R."/>
            <person name="Tritt A."/>
            <person name="Adam C."/>
            <person name="Daum C."/>
            <person name="Floudas D."/>
            <person name="Sun H."/>
            <person name="Yadav J.S."/>
            <person name="Pangilinan J."/>
            <person name="Larsson K.H."/>
            <person name="Matsuura K."/>
            <person name="Barry K."/>
            <person name="Labutti K."/>
            <person name="Kuo R."/>
            <person name="Ohm R.A."/>
            <person name="Bhattacharya S.S."/>
            <person name="Shirouzu T."/>
            <person name="Yoshinaga Y."/>
            <person name="Martin F.M."/>
            <person name="Grigoriev I.V."/>
            <person name="Hibbett D.S."/>
        </authorList>
    </citation>
    <scope>NUCLEOTIDE SEQUENCE [LARGE SCALE GENOMIC DNA]</scope>
    <source>
        <strain evidence="1 2">L-15889</strain>
    </source>
</reference>
<dbReference type="EMBL" id="KV429052">
    <property type="protein sequence ID" value="KZT70366.1"/>
    <property type="molecule type" value="Genomic_DNA"/>
</dbReference>
<name>A0A165R6D1_9APHY</name>
<evidence type="ECO:0000313" key="2">
    <source>
        <dbReference type="Proteomes" id="UP000076727"/>
    </source>
</evidence>
<dbReference type="AlphaFoldDB" id="A0A165R6D1"/>
<sequence>MFLGHLQWRPLTETTTAILSLFRARGRTSALWAGQDICRGTASYEQNKNDRYLKERKFKTQVISHSGGSSTRPPKNMQTLLQYLRWQSDQENTYMRCNLVRLSGRRF</sequence>
<protein>
    <submittedName>
        <fullName evidence="1">Uncharacterized protein</fullName>
    </submittedName>
</protein>